<dbReference type="EMBL" id="JAMZMK010011828">
    <property type="protein sequence ID" value="KAI7725919.1"/>
    <property type="molecule type" value="Genomic_DNA"/>
</dbReference>
<protein>
    <submittedName>
        <fullName evidence="1">Uncharacterized protein</fullName>
    </submittedName>
</protein>
<keyword evidence="2" id="KW-1185">Reference proteome</keyword>
<organism evidence="1 2">
    <name type="scientific">Ambrosia artemisiifolia</name>
    <name type="common">Common ragweed</name>
    <dbReference type="NCBI Taxonomy" id="4212"/>
    <lineage>
        <taxon>Eukaryota</taxon>
        <taxon>Viridiplantae</taxon>
        <taxon>Streptophyta</taxon>
        <taxon>Embryophyta</taxon>
        <taxon>Tracheophyta</taxon>
        <taxon>Spermatophyta</taxon>
        <taxon>Magnoliopsida</taxon>
        <taxon>eudicotyledons</taxon>
        <taxon>Gunneridae</taxon>
        <taxon>Pentapetalae</taxon>
        <taxon>asterids</taxon>
        <taxon>campanulids</taxon>
        <taxon>Asterales</taxon>
        <taxon>Asteraceae</taxon>
        <taxon>Asteroideae</taxon>
        <taxon>Heliantheae alliance</taxon>
        <taxon>Heliantheae</taxon>
        <taxon>Ambrosia</taxon>
    </lineage>
</organism>
<sequence>MSFFATRSRWTLSLRLIQGGKTSYEEANLALLATWQWYKDNRSLLWALVVVIFMGAGGE</sequence>
<evidence type="ECO:0000313" key="2">
    <source>
        <dbReference type="Proteomes" id="UP001206925"/>
    </source>
</evidence>
<dbReference type="Proteomes" id="UP001206925">
    <property type="component" value="Unassembled WGS sequence"/>
</dbReference>
<evidence type="ECO:0000313" key="1">
    <source>
        <dbReference type="EMBL" id="KAI7725919.1"/>
    </source>
</evidence>
<gene>
    <name evidence="1" type="ORF">M8C21_030517</name>
</gene>
<proteinExistence type="predicted"/>
<accession>A0AAD5G206</accession>
<comment type="caution">
    <text evidence="1">The sequence shown here is derived from an EMBL/GenBank/DDBJ whole genome shotgun (WGS) entry which is preliminary data.</text>
</comment>
<reference evidence="1" key="1">
    <citation type="submission" date="2022-06" db="EMBL/GenBank/DDBJ databases">
        <title>Uncovering the hologenomic basis of an extraordinary plant invasion.</title>
        <authorList>
            <person name="Bieker V.C."/>
            <person name="Martin M.D."/>
            <person name="Gilbert T."/>
            <person name="Hodgins K."/>
            <person name="Battlay P."/>
            <person name="Petersen B."/>
            <person name="Wilson J."/>
        </authorList>
    </citation>
    <scope>NUCLEOTIDE SEQUENCE</scope>
    <source>
        <strain evidence="1">AA19_3_7</strain>
        <tissue evidence="1">Leaf</tissue>
    </source>
</reference>
<dbReference type="AlphaFoldDB" id="A0AAD5G206"/>
<name>A0AAD5G206_AMBAR</name>